<keyword evidence="4" id="KW-1185">Reference proteome</keyword>
<dbReference type="KEGG" id="luo:HHL09_23785"/>
<evidence type="ECO:0000313" key="4">
    <source>
        <dbReference type="Proteomes" id="UP000501812"/>
    </source>
</evidence>
<dbReference type="Gene3D" id="3.40.710.10">
    <property type="entry name" value="DD-peptidase/beta-lactamase superfamily"/>
    <property type="match status" value="1"/>
</dbReference>
<reference evidence="3 4" key="1">
    <citation type="submission" date="2020-04" db="EMBL/GenBank/DDBJ databases">
        <title>Luteolibacter sp. G-1-1-1 isolated from soil.</title>
        <authorList>
            <person name="Dahal R.H."/>
        </authorList>
    </citation>
    <scope>NUCLEOTIDE SEQUENCE [LARGE SCALE GENOMIC DNA]</scope>
    <source>
        <strain evidence="3 4">G-1-1-1</strain>
    </source>
</reference>
<name>A0A858RPK9_9BACT</name>
<protein>
    <submittedName>
        <fullName evidence="3">Beta-lactamase family protein</fullName>
    </submittedName>
</protein>
<dbReference type="AlphaFoldDB" id="A0A858RPK9"/>
<organism evidence="3 4">
    <name type="scientific">Luteolibacter luteus</name>
    <dbReference type="NCBI Taxonomy" id="2728835"/>
    <lineage>
        <taxon>Bacteria</taxon>
        <taxon>Pseudomonadati</taxon>
        <taxon>Verrucomicrobiota</taxon>
        <taxon>Verrucomicrobiia</taxon>
        <taxon>Verrucomicrobiales</taxon>
        <taxon>Verrucomicrobiaceae</taxon>
        <taxon>Luteolibacter</taxon>
    </lineage>
</organism>
<dbReference type="PANTHER" id="PTHR43283:SF3">
    <property type="entry name" value="BETA-LACTAMASE FAMILY PROTEIN (AFU_ORTHOLOGUE AFUA_5G07500)"/>
    <property type="match status" value="1"/>
</dbReference>
<evidence type="ECO:0000256" key="1">
    <source>
        <dbReference type="SAM" id="SignalP"/>
    </source>
</evidence>
<dbReference type="Proteomes" id="UP000501812">
    <property type="component" value="Chromosome"/>
</dbReference>
<evidence type="ECO:0000259" key="2">
    <source>
        <dbReference type="Pfam" id="PF00144"/>
    </source>
</evidence>
<dbReference type="SUPFAM" id="SSF56601">
    <property type="entry name" value="beta-lactamase/transpeptidase-like"/>
    <property type="match status" value="1"/>
</dbReference>
<feature type="signal peptide" evidence="1">
    <location>
        <begin position="1"/>
        <end position="29"/>
    </location>
</feature>
<evidence type="ECO:0000313" key="3">
    <source>
        <dbReference type="EMBL" id="QJE98675.1"/>
    </source>
</evidence>
<proteinExistence type="predicted"/>
<feature type="chain" id="PRO_5032585871" evidence="1">
    <location>
        <begin position="30"/>
        <end position="396"/>
    </location>
</feature>
<dbReference type="InterPro" id="IPR012338">
    <property type="entry name" value="Beta-lactam/transpept-like"/>
</dbReference>
<dbReference type="InterPro" id="IPR050789">
    <property type="entry name" value="Diverse_Enzym_Activities"/>
</dbReference>
<gene>
    <name evidence="3" type="ORF">HHL09_23785</name>
</gene>
<dbReference type="EMBL" id="CP051774">
    <property type="protein sequence ID" value="QJE98675.1"/>
    <property type="molecule type" value="Genomic_DNA"/>
</dbReference>
<keyword evidence="1" id="KW-0732">Signal</keyword>
<accession>A0A858RPK9</accession>
<dbReference type="InterPro" id="IPR001466">
    <property type="entry name" value="Beta-lactam-related"/>
</dbReference>
<dbReference type="PANTHER" id="PTHR43283">
    <property type="entry name" value="BETA-LACTAMASE-RELATED"/>
    <property type="match status" value="1"/>
</dbReference>
<dbReference type="RefSeq" id="WP_169457162.1">
    <property type="nucleotide sequence ID" value="NZ_CP051774.1"/>
</dbReference>
<feature type="domain" description="Beta-lactamase-related" evidence="2">
    <location>
        <begin position="48"/>
        <end position="376"/>
    </location>
</feature>
<sequence>MKIFLRNSPILLGGLLAALSLCPIAGVSAADSQTPASSEVTEAMKPWVDQHKIAGIIGIMADRDGTVRYRNLIGYADVEAKKPISEDNVFWVASMTKMFAGASIMMLSDEGKVSLDDPVTKFIPQLGKWMVTAEKDADHILLKPLERPVTIRHLLSHTSGLTGLSEFQQEVAADGASLQARALSSVTGPLQWQPGEKYQYGNQGMNLAARVVEIVSGMSYEDFLQQRFFDPLGMKETTFWPSEAQIARLAGAYGPNKDKSGYAKGDITFLKKPYNDRVHRFPEAGGGLFSTVHDILRYGTMLANNGELEGKRYLSPAAMDELRKEQTGKTKVNYSLGYHLRNGMFGHDGAYGTDLSVDPKSGLIAIFMVQCTSGDQWTARDRFLEVAREVYAKKAQ</sequence>
<dbReference type="Pfam" id="PF00144">
    <property type="entry name" value="Beta-lactamase"/>
    <property type="match status" value="1"/>
</dbReference>